<keyword evidence="6 7" id="KW-0472">Membrane</keyword>
<protein>
    <submittedName>
        <fullName evidence="9">Thiol:disulfide interchange protein</fullName>
    </submittedName>
</protein>
<evidence type="ECO:0000256" key="3">
    <source>
        <dbReference type="ARBA" id="ARBA00022692"/>
    </source>
</evidence>
<dbReference type="PANTHER" id="PTHR31272:SF9">
    <property type="entry name" value="BLL1027 PROTEIN"/>
    <property type="match status" value="1"/>
</dbReference>
<dbReference type="GO" id="GO:0017004">
    <property type="term" value="P:cytochrome complex assembly"/>
    <property type="evidence" value="ECO:0007669"/>
    <property type="project" value="UniProtKB-KW"/>
</dbReference>
<organism evidence="9 10">
    <name type="scientific">Tautonia sociabilis</name>
    <dbReference type="NCBI Taxonomy" id="2080755"/>
    <lineage>
        <taxon>Bacteria</taxon>
        <taxon>Pseudomonadati</taxon>
        <taxon>Planctomycetota</taxon>
        <taxon>Planctomycetia</taxon>
        <taxon>Isosphaerales</taxon>
        <taxon>Isosphaeraceae</taxon>
        <taxon>Tautonia</taxon>
    </lineage>
</organism>
<reference evidence="9 10" key="1">
    <citation type="submission" date="2018-12" db="EMBL/GenBank/DDBJ databases">
        <authorList>
            <person name="Toschakov S.V."/>
        </authorList>
    </citation>
    <scope>NUCLEOTIDE SEQUENCE [LARGE SCALE GENOMIC DNA]</scope>
    <source>
        <strain evidence="9 10">GM2012</strain>
    </source>
</reference>
<evidence type="ECO:0000256" key="4">
    <source>
        <dbReference type="ARBA" id="ARBA00022748"/>
    </source>
</evidence>
<dbReference type="InterPro" id="IPR003834">
    <property type="entry name" value="Cyt_c_assmbl_TM_dom"/>
</dbReference>
<feature type="transmembrane region" description="Helical" evidence="7">
    <location>
        <begin position="165"/>
        <end position="195"/>
    </location>
</feature>
<keyword evidence="3 7" id="KW-0812">Transmembrane</keyword>
<evidence type="ECO:0000256" key="7">
    <source>
        <dbReference type="SAM" id="Phobius"/>
    </source>
</evidence>
<comment type="caution">
    <text evidence="9">The sequence shown here is derived from an EMBL/GenBank/DDBJ whole genome shotgun (WGS) entry which is preliminary data.</text>
</comment>
<comment type="similarity">
    <text evidence="2">Belongs to the DsbD family.</text>
</comment>
<evidence type="ECO:0000313" key="9">
    <source>
        <dbReference type="EMBL" id="RUL84383.1"/>
    </source>
</evidence>
<feature type="domain" description="Cytochrome C biogenesis protein transmembrane" evidence="8">
    <location>
        <begin position="20"/>
        <end position="220"/>
    </location>
</feature>
<sequence>MTLEDYLRSSGQSLPEGSALALGVTLVAGILASAVCPCTLPMGLGMAGVVSASESQSRRTGFLIALAFFGGIVANLTLLGAVAGRLGAILTESFGRYWALTMAVVSLVAAIVAFRGPRIGVEHLAAMRKPGLPGAFGYGFIFSLGTSAAPLLLLLTVAATQARPAYGALLAFAFGLGRGLPFLLVGVFAGTLVRLTRIGLWRRAMQAVSGSALLFVSAYYARAFLALL</sequence>
<evidence type="ECO:0000256" key="2">
    <source>
        <dbReference type="ARBA" id="ARBA00006143"/>
    </source>
</evidence>
<feature type="transmembrane region" description="Helical" evidence="7">
    <location>
        <begin position="135"/>
        <end position="159"/>
    </location>
</feature>
<dbReference type="PANTHER" id="PTHR31272">
    <property type="entry name" value="CYTOCHROME C-TYPE BIOGENESIS PROTEIN HI_1454-RELATED"/>
    <property type="match status" value="1"/>
</dbReference>
<dbReference type="RefSeq" id="WP_126727319.1">
    <property type="nucleotide sequence ID" value="NZ_RYZH01000049.1"/>
</dbReference>
<keyword evidence="10" id="KW-1185">Reference proteome</keyword>
<name>A0A432MF59_9BACT</name>
<evidence type="ECO:0000259" key="8">
    <source>
        <dbReference type="Pfam" id="PF02683"/>
    </source>
</evidence>
<dbReference type="GO" id="GO:0016020">
    <property type="term" value="C:membrane"/>
    <property type="evidence" value="ECO:0007669"/>
    <property type="project" value="UniProtKB-SubCell"/>
</dbReference>
<dbReference type="InterPro" id="IPR051790">
    <property type="entry name" value="Cytochrome_c-biogenesis_DsbD"/>
</dbReference>
<evidence type="ECO:0000256" key="5">
    <source>
        <dbReference type="ARBA" id="ARBA00022989"/>
    </source>
</evidence>
<feature type="transmembrane region" description="Helical" evidence="7">
    <location>
        <begin position="20"/>
        <end position="50"/>
    </location>
</feature>
<keyword evidence="4" id="KW-0201">Cytochrome c-type biogenesis</keyword>
<gene>
    <name evidence="9" type="ORF">TsocGM_20435</name>
</gene>
<proteinExistence type="inferred from homology"/>
<feature type="transmembrane region" description="Helical" evidence="7">
    <location>
        <begin position="62"/>
        <end position="83"/>
    </location>
</feature>
<accession>A0A432MF59</accession>
<evidence type="ECO:0000256" key="1">
    <source>
        <dbReference type="ARBA" id="ARBA00004141"/>
    </source>
</evidence>
<dbReference type="Pfam" id="PF02683">
    <property type="entry name" value="DsbD_TM"/>
    <property type="match status" value="1"/>
</dbReference>
<keyword evidence="5 7" id="KW-1133">Transmembrane helix</keyword>
<evidence type="ECO:0000313" key="10">
    <source>
        <dbReference type="Proteomes" id="UP000280296"/>
    </source>
</evidence>
<comment type="subcellular location">
    <subcellularLocation>
        <location evidence="1">Membrane</location>
        <topology evidence="1">Multi-pass membrane protein</topology>
    </subcellularLocation>
</comment>
<evidence type="ECO:0000256" key="6">
    <source>
        <dbReference type="ARBA" id="ARBA00023136"/>
    </source>
</evidence>
<dbReference type="OrthoDB" id="837066at2"/>
<reference evidence="9 10" key="2">
    <citation type="submission" date="2019-01" db="EMBL/GenBank/DDBJ databases">
        <title>Tautonia sociabilis, a novel thermotolerant planctomycete of Isosphaeraceae family, isolated from a 4000 m deep subterranean habitat.</title>
        <authorList>
            <person name="Kovaleva O.L."/>
            <person name="Elcheninov A.G."/>
            <person name="Van Heerden E."/>
            <person name="Toshchakov S.V."/>
            <person name="Novikov A."/>
            <person name="Bonch-Osmolovskaya E.A."/>
            <person name="Kublanov I.V."/>
        </authorList>
    </citation>
    <scope>NUCLEOTIDE SEQUENCE [LARGE SCALE GENOMIC DNA]</scope>
    <source>
        <strain evidence="9 10">GM2012</strain>
    </source>
</reference>
<feature type="transmembrane region" description="Helical" evidence="7">
    <location>
        <begin position="95"/>
        <end position="114"/>
    </location>
</feature>
<dbReference type="Proteomes" id="UP000280296">
    <property type="component" value="Unassembled WGS sequence"/>
</dbReference>
<dbReference type="AlphaFoldDB" id="A0A432MF59"/>
<dbReference type="EMBL" id="RYZH01000049">
    <property type="protein sequence ID" value="RUL84383.1"/>
    <property type="molecule type" value="Genomic_DNA"/>
</dbReference>
<feature type="transmembrane region" description="Helical" evidence="7">
    <location>
        <begin position="207"/>
        <end position="227"/>
    </location>
</feature>